<accession>A0A4D5RF69</accession>
<keyword evidence="1" id="KW-0812">Transmembrane</keyword>
<name>A0A4D5RF69_IXOSC</name>
<sequence>MFLLNSLFPPFSYKIILFYGAQLVVAFIFIKVKLRTFGVCLRGEINSFGCKHYRVIKDNCMVAVVTLHNPRLYRFGERYRERDIFLLSRGCISQSLQFRHDGGSRRDVAQGAISVLAHRLCSPRRSDRIFASATKW</sequence>
<keyword evidence="1" id="KW-1133">Transmembrane helix</keyword>
<feature type="transmembrane region" description="Helical" evidence="1">
    <location>
        <begin position="12"/>
        <end position="32"/>
    </location>
</feature>
<keyword evidence="1" id="KW-0472">Membrane</keyword>
<dbReference type="EMBL" id="GHJT01001260">
    <property type="protein sequence ID" value="MOY35231.1"/>
    <property type="molecule type" value="Transcribed_RNA"/>
</dbReference>
<proteinExistence type="predicted"/>
<dbReference type="AlphaFoldDB" id="A0A4D5RF69"/>
<organism evidence="2">
    <name type="scientific">Ixodes scapularis</name>
    <name type="common">Black-legged tick</name>
    <name type="synonym">Deer tick</name>
    <dbReference type="NCBI Taxonomy" id="6945"/>
    <lineage>
        <taxon>Eukaryota</taxon>
        <taxon>Metazoa</taxon>
        <taxon>Ecdysozoa</taxon>
        <taxon>Arthropoda</taxon>
        <taxon>Chelicerata</taxon>
        <taxon>Arachnida</taxon>
        <taxon>Acari</taxon>
        <taxon>Parasitiformes</taxon>
        <taxon>Ixodida</taxon>
        <taxon>Ixodoidea</taxon>
        <taxon>Ixodidae</taxon>
        <taxon>Ixodinae</taxon>
        <taxon>Ixodes</taxon>
    </lineage>
</organism>
<evidence type="ECO:0000256" key="1">
    <source>
        <dbReference type="SAM" id="Phobius"/>
    </source>
</evidence>
<protein>
    <submittedName>
        <fullName evidence="2">Uncharacterized protein</fullName>
    </submittedName>
</protein>
<reference evidence="2" key="1">
    <citation type="submission" date="2019-04" db="EMBL/GenBank/DDBJ databases">
        <title>An insight into the mialome of Ixodes scapularis.</title>
        <authorList>
            <person name="Ribeiro J.M."/>
            <person name="Mather T.N."/>
            <person name="Karim S."/>
        </authorList>
    </citation>
    <scope>NUCLEOTIDE SEQUENCE</scope>
</reference>
<evidence type="ECO:0000313" key="2">
    <source>
        <dbReference type="EMBL" id="MOY35231.1"/>
    </source>
</evidence>